<dbReference type="Proteomes" id="UP001065174">
    <property type="component" value="Chromosome"/>
</dbReference>
<dbReference type="Pfam" id="PF00728">
    <property type="entry name" value="Glyco_hydro_20"/>
    <property type="match status" value="1"/>
</dbReference>
<name>A0ABY6CP65_9BACT</name>
<dbReference type="InterPro" id="IPR015883">
    <property type="entry name" value="Glyco_hydro_20_cat"/>
</dbReference>
<reference evidence="5" key="1">
    <citation type="submission" date="2022-09" db="EMBL/GenBank/DDBJ databases">
        <title>Comparative genomics and taxonomic characterization of three novel marine species of genus Reichenbachiella exhibiting antioxidant and polysaccharide degradation activities.</title>
        <authorList>
            <person name="Muhammad N."/>
            <person name="Lee Y.-J."/>
            <person name="Ko J."/>
            <person name="Kim S.-G."/>
        </authorList>
    </citation>
    <scope>NUCLEOTIDE SEQUENCE</scope>
    <source>
        <strain evidence="5">BKB1-1</strain>
    </source>
</reference>
<dbReference type="PANTHER" id="PTHR21040:SF8">
    <property type="entry name" value="BCDNA.GH04120"/>
    <property type="match status" value="1"/>
</dbReference>
<dbReference type="InterPro" id="IPR017853">
    <property type="entry name" value="GH"/>
</dbReference>
<keyword evidence="6" id="KW-1185">Reference proteome</keyword>
<dbReference type="InterPro" id="IPR038901">
    <property type="entry name" value="HEXDC-like"/>
</dbReference>
<keyword evidence="3" id="KW-0732">Signal</keyword>
<feature type="domain" description="Glycoside hydrolase family 20 catalytic" evidence="4">
    <location>
        <begin position="81"/>
        <end position="287"/>
    </location>
</feature>
<evidence type="ECO:0000256" key="1">
    <source>
        <dbReference type="ARBA" id="ARBA00006285"/>
    </source>
</evidence>
<accession>A0ABY6CP65</accession>
<keyword evidence="2" id="KW-0378">Hydrolase</keyword>
<feature type="chain" id="PRO_5047469650" evidence="3">
    <location>
        <begin position="20"/>
        <end position="363"/>
    </location>
</feature>
<evidence type="ECO:0000313" key="6">
    <source>
        <dbReference type="Proteomes" id="UP001065174"/>
    </source>
</evidence>
<organism evidence="5 6">
    <name type="scientific">Reichenbachiella agarivorans</name>
    <dbReference type="NCBI Taxonomy" id="2979464"/>
    <lineage>
        <taxon>Bacteria</taxon>
        <taxon>Pseudomonadati</taxon>
        <taxon>Bacteroidota</taxon>
        <taxon>Cytophagia</taxon>
        <taxon>Cytophagales</taxon>
        <taxon>Reichenbachiellaceae</taxon>
        <taxon>Reichenbachiella</taxon>
    </lineage>
</organism>
<proteinExistence type="inferred from homology"/>
<dbReference type="RefSeq" id="WP_262309738.1">
    <property type="nucleotide sequence ID" value="NZ_CP106679.1"/>
</dbReference>
<gene>
    <name evidence="5" type="ORF">N6H18_18345</name>
</gene>
<dbReference type="PANTHER" id="PTHR21040">
    <property type="entry name" value="BCDNA.GH04120"/>
    <property type="match status" value="1"/>
</dbReference>
<dbReference type="SUPFAM" id="SSF51445">
    <property type="entry name" value="(Trans)glycosidases"/>
    <property type="match status" value="1"/>
</dbReference>
<protein>
    <submittedName>
        <fullName evidence="5">Family 20 glycosylhydrolase</fullName>
    </submittedName>
</protein>
<dbReference type="EMBL" id="CP106679">
    <property type="protein sequence ID" value="UXP32302.1"/>
    <property type="molecule type" value="Genomic_DNA"/>
</dbReference>
<comment type="similarity">
    <text evidence="1">Belongs to the glycosyl hydrolase 20 family.</text>
</comment>
<feature type="signal peptide" evidence="3">
    <location>
        <begin position="1"/>
        <end position="19"/>
    </location>
</feature>
<evidence type="ECO:0000259" key="4">
    <source>
        <dbReference type="Pfam" id="PF00728"/>
    </source>
</evidence>
<evidence type="ECO:0000256" key="2">
    <source>
        <dbReference type="ARBA" id="ARBA00022801"/>
    </source>
</evidence>
<sequence>MKKCLFFLMIFALSHLAYAQDSTIVKSIYGLSIAAPQPSGLDQFIQFMEDELGPNGINTLILRVDYNYQYQSYPQLRNEVALSKKQVKRLVKTAKSQGIELIPQINLLGHQSWAGKVENLLKEFPQFDETPHVQMPEEYVWPNADSLYCKSYCPLHPEVHDVVFAMVDEIMEVFEAKAFHAGMDEVFYIGDEKCPRCTGQNKAELYANEVTLIRNHLAANGQELWIWGDRLLEGKVSGLGMWEASINGTEPAIDMIPRDVVICDWHYDVAEPTPAIFASKGLQVIICFWNKADVSIAEMKMIDSFRVNSNKTMRPKYLGSMQTIWSNTGQFIDAYHGKSDNVSSLAQAESFRAMIDYIRTHDK</sequence>
<dbReference type="Gene3D" id="3.20.20.80">
    <property type="entry name" value="Glycosidases"/>
    <property type="match status" value="1"/>
</dbReference>
<evidence type="ECO:0000256" key="3">
    <source>
        <dbReference type="SAM" id="SignalP"/>
    </source>
</evidence>
<evidence type="ECO:0000313" key="5">
    <source>
        <dbReference type="EMBL" id="UXP32302.1"/>
    </source>
</evidence>